<dbReference type="Pfam" id="PF10741">
    <property type="entry name" value="T2SSM_b"/>
    <property type="match status" value="1"/>
</dbReference>
<protein>
    <submittedName>
        <fullName evidence="1">General secretion pathway protein M</fullName>
    </submittedName>
</protein>
<dbReference type="Proteomes" id="UP000004664">
    <property type="component" value="Unassembled WGS sequence"/>
</dbReference>
<evidence type="ECO:0000313" key="2">
    <source>
        <dbReference type="Proteomes" id="UP000004664"/>
    </source>
</evidence>
<dbReference type="HOGENOM" id="CLU_116595_1_0_6"/>
<evidence type="ECO:0000313" key="1">
    <source>
        <dbReference type="EMBL" id="EGW23040.1"/>
    </source>
</evidence>
<dbReference type="eggNOG" id="ENOG5030CV1">
    <property type="taxonomic scope" value="Bacteria"/>
</dbReference>
<sequence precursor="true">MIDIGSKQMQRWLAVALLVAAILLVSLAVIVPLANKGLELLDAKNNLVFRIQQYERILARKDAVIASMIAIKEQYQNRGLLNRQSTGALASAEVQEFIKKVITEAGGQLSSTQALPLSTKNEFSRITVSVRMTGNSEVLRAVLYKLETSTPLLIINQIEIRPMRGVRSRTTRQIEPSNELNINFQAVSFMRRLPE</sequence>
<keyword evidence="2" id="KW-1185">Reference proteome</keyword>
<dbReference type="NCBIfam" id="NF040576">
    <property type="entry name" value="T2SS_GspM_XpsM"/>
    <property type="match status" value="1"/>
</dbReference>
<gene>
    <name evidence="1" type="ORF">Mettu_1878</name>
</gene>
<dbReference type="RefSeq" id="WP_006891109.1">
    <property type="nucleotide sequence ID" value="NZ_JH109152.1"/>
</dbReference>
<proteinExistence type="predicted"/>
<dbReference type="EMBL" id="JH109152">
    <property type="protein sequence ID" value="EGW23040.1"/>
    <property type="molecule type" value="Genomic_DNA"/>
</dbReference>
<dbReference type="AlphaFoldDB" id="G3IWA5"/>
<dbReference type="InterPro" id="IPR034756">
    <property type="entry name" value="T2SSM_b"/>
</dbReference>
<name>G3IWA5_METTV</name>
<dbReference type="STRING" id="697282.Mettu_1878"/>
<dbReference type="InterPro" id="IPR014717">
    <property type="entry name" value="Transl_elong_EF1B/ribsomal_bS6"/>
</dbReference>
<organism evidence="1 2">
    <name type="scientific">Methylobacter tundripaludum (strain ATCC BAA-1195 / DSM 17260 / SV96)</name>
    <dbReference type="NCBI Taxonomy" id="697282"/>
    <lineage>
        <taxon>Bacteria</taxon>
        <taxon>Pseudomonadati</taxon>
        <taxon>Pseudomonadota</taxon>
        <taxon>Gammaproteobacteria</taxon>
        <taxon>Methylococcales</taxon>
        <taxon>Methylococcaceae</taxon>
        <taxon>Methylobacter</taxon>
    </lineage>
</organism>
<accession>G3IWA5</accession>
<reference evidence="1 2" key="1">
    <citation type="submission" date="2011-06" db="EMBL/GenBank/DDBJ databases">
        <title>Genomic sequence of Methylobacter tundripaludum SV96.</title>
        <authorList>
            <consortium name="US DOE Joint Genome Institute"/>
            <person name="Lucas S."/>
            <person name="Han J."/>
            <person name="Lapidus A."/>
            <person name="Cheng J.-F."/>
            <person name="Goodwin L."/>
            <person name="Pitluck S."/>
            <person name="Held B."/>
            <person name="Detter J.C."/>
            <person name="Han C."/>
            <person name="Tapia R."/>
            <person name="Land M."/>
            <person name="Hauser L."/>
            <person name="Kyrpides N."/>
            <person name="Ivanova N."/>
            <person name="Ovchinnikova G."/>
            <person name="Pagani I."/>
            <person name="Klotz M.G."/>
            <person name="Dispirito A.A."/>
            <person name="Murrell J.C."/>
            <person name="Dunfield P."/>
            <person name="Kalyuzhnaya M.G."/>
            <person name="Svenning M."/>
            <person name="Trotsenko Y.A."/>
            <person name="Stein L.Y."/>
            <person name="Woyke T."/>
        </authorList>
    </citation>
    <scope>NUCLEOTIDE SEQUENCE [LARGE SCALE GENOMIC DNA]</scope>
    <source>
        <strain evidence="2">ATCC BAA-1195 / DSM 17260 / SV96</strain>
    </source>
</reference>
<dbReference type="Gene3D" id="3.30.70.60">
    <property type="match status" value="1"/>
</dbReference>